<dbReference type="Proteomes" id="UP001055811">
    <property type="component" value="Linkage Group LG06"/>
</dbReference>
<dbReference type="EMBL" id="CM042014">
    <property type="protein sequence ID" value="KAI3721085.1"/>
    <property type="molecule type" value="Genomic_DNA"/>
</dbReference>
<gene>
    <name evidence="1" type="ORF">L2E82_32089</name>
</gene>
<accession>A0ACB9BFV2</accession>
<protein>
    <submittedName>
        <fullName evidence="1">Uncharacterized protein</fullName>
    </submittedName>
</protein>
<keyword evidence="2" id="KW-1185">Reference proteome</keyword>
<sequence length="141" mass="15660">MEMFVTPPPDHLNMLVLRLTPLAPLLPLPLTPSNFKIYNITHYRKPSSSLILSADKFSPTLKRQSPAKNQHTPDSTTASRRLRLPASSRRLYCFTSCLHVAASSRASGRHRSLGRTAAVVAQHQIVTHRAAIAFQIKRAAL</sequence>
<comment type="caution">
    <text evidence="1">The sequence shown here is derived from an EMBL/GenBank/DDBJ whole genome shotgun (WGS) entry which is preliminary data.</text>
</comment>
<name>A0ACB9BFV2_CICIN</name>
<organism evidence="1 2">
    <name type="scientific">Cichorium intybus</name>
    <name type="common">Chicory</name>
    <dbReference type="NCBI Taxonomy" id="13427"/>
    <lineage>
        <taxon>Eukaryota</taxon>
        <taxon>Viridiplantae</taxon>
        <taxon>Streptophyta</taxon>
        <taxon>Embryophyta</taxon>
        <taxon>Tracheophyta</taxon>
        <taxon>Spermatophyta</taxon>
        <taxon>Magnoliopsida</taxon>
        <taxon>eudicotyledons</taxon>
        <taxon>Gunneridae</taxon>
        <taxon>Pentapetalae</taxon>
        <taxon>asterids</taxon>
        <taxon>campanulids</taxon>
        <taxon>Asterales</taxon>
        <taxon>Asteraceae</taxon>
        <taxon>Cichorioideae</taxon>
        <taxon>Cichorieae</taxon>
        <taxon>Cichoriinae</taxon>
        <taxon>Cichorium</taxon>
    </lineage>
</organism>
<evidence type="ECO:0000313" key="1">
    <source>
        <dbReference type="EMBL" id="KAI3721085.1"/>
    </source>
</evidence>
<evidence type="ECO:0000313" key="2">
    <source>
        <dbReference type="Proteomes" id="UP001055811"/>
    </source>
</evidence>
<proteinExistence type="predicted"/>
<reference evidence="2" key="1">
    <citation type="journal article" date="2022" name="Mol. Ecol. Resour.">
        <title>The genomes of chicory, endive, great burdock and yacon provide insights into Asteraceae palaeo-polyploidization history and plant inulin production.</title>
        <authorList>
            <person name="Fan W."/>
            <person name="Wang S."/>
            <person name="Wang H."/>
            <person name="Wang A."/>
            <person name="Jiang F."/>
            <person name="Liu H."/>
            <person name="Zhao H."/>
            <person name="Xu D."/>
            <person name="Zhang Y."/>
        </authorList>
    </citation>
    <scope>NUCLEOTIDE SEQUENCE [LARGE SCALE GENOMIC DNA]</scope>
    <source>
        <strain evidence="2">cv. Punajuju</strain>
    </source>
</reference>
<reference evidence="1 2" key="2">
    <citation type="journal article" date="2022" name="Mol. Ecol. Resour.">
        <title>The genomes of chicory, endive, great burdock and yacon provide insights into Asteraceae paleo-polyploidization history and plant inulin production.</title>
        <authorList>
            <person name="Fan W."/>
            <person name="Wang S."/>
            <person name="Wang H."/>
            <person name="Wang A."/>
            <person name="Jiang F."/>
            <person name="Liu H."/>
            <person name="Zhao H."/>
            <person name="Xu D."/>
            <person name="Zhang Y."/>
        </authorList>
    </citation>
    <scope>NUCLEOTIDE SEQUENCE [LARGE SCALE GENOMIC DNA]</scope>
    <source>
        <strain evidence="2">cv. Punajuju</strain>
        <tissue evidence="1">Leaves</tissue>
    </source>
</reference>